<evidence type="ECO:0000313" key="1">
    <source>
        <dbReference type="EMBL" id="PXF58092.1"/>
    </source>
</evidence>
<dbReference type="EMBL" id="PQXF01000042">
    <property type="protein sequence ID" value="PXF58092.1"/>
    <property type="molecule type" value="Genomic_DNA"/>
</dbReference>
<comment type="caution">
    <text evidence="1">The sequence shown here is derived from an EMBL/GenBank/DDBJ whole genome shotgun (WGS) entry which is preliminary data.</text>
</comment>
<dbReference type="Proteomes" id="UP000248329">
    <property type="component" value="Unassembled WGS sequence"/>
</dbReference>
<name>A0AC61KZJ3_9EURY</name>
<evidence type="ECO:0000313" key="2">
    <source>
        <dbReference type="Proteomes" id="UP000248329"/>
    </source>
</evidence>
<proteinExistence type="predicted"/>
<organism evidence="1 2">
    <name type="scientific">Candidatus Methanogaster sp</name>
    <dbReference type="NCBI Taxonomy" id="3386292"/>
    <lineage>
        <taxon>Archaea</taxon>
        <taxon>Methanobacteriati</taxon>
        <taxon>Methanobacteriota</taxon>
        <taxon>Stenosarchaea group</taxon>
        <taxon>Methanomicrobia</taxon>
        <taxon>Methanosarcinales</taxon>
        <taxon>ANME-2 cluster</taxon>
        <taxon>Candidatus Methanogasteraceae</taxon>
        <taxon>Candidatus Methanogaster</taxon>
    </lineage>
</organism>
<reference evidence="1" key="1">
    <citation type="submission" date="2018-01" db="EMBL/GenBank/DDBJ databases">
        <authorList>
            <person name="Krukenberg V."/>
        </authorList>
    </citation>
    <scope>NUCLEOTIDE SEQUENCE</scope>
    <source>
        <strain evidence="1">E20ANME2</strain>
    </source>
</reference>
<gene>
    <name evidence="1" type="ORF">C4B59_13910</name>
</gene>
<sequence>MIYKIARRNPNLCRFCGICRDAVSCPTELFSEDCIGCKACYLACPYGAIEMVPHERKRLIEILIDREIYFVPEKITVSDALEFAGFPISSAPCGVGGCFACAVMIDSETKLACVTEAVEGMQIDTVEKGGPMRVVSGFAPHLVGGVGTPYALKSRMRPVEVACFLHGCNYRCPQCQNHVMAFTGGVAMTPETTAEMLVRMKGMYQVERVAFSGGECTLNRKFLIESIKHLKRIDKGVRIHVDTNGSLLTSDYIDELVDAGMTDIGIDLKALSLDTFTRITAVSKDAERYLKTAWNAVKYILDNHDIFVGIGIPYNQALTSSEEIGAMGKEIAQMSTDVQVSLLDYRPAFKRRDLTIPTAAEMADMKNILNATGLNNVIAQTGEGYIGP</sequence>
<accession>A0AC61KZJ3</accession>
<protein>
    <submittedName>
        <fullName evidence="1">Radical SAM protein</fullName>
    </submittedName>
</protein>